<sequence>MKQVKELYRLISSFLNRAENIEERKQLFDWFDQQSADQISEEQFSDIQKNVKNRLLNEIGTTERTSTTLKYVQYIGTAAAVLLIGFFAYNLWPSTENIASEELLASVPAGKERAIITLGNGKKIDLEQLNLNQRIQTGDVIIIKDGNGQISYHDAKSNKPIVQINSMHTPKGATYDLTLSDGTLVTLNADSKIIYPTTFSQGNRVVELQGEAYFHVRKTSNKSKFIVKTKDQQVEVLGTQFNINAYPETGKTQTTLEEGSVLVSLEKNSKSSVRLLPNEQAVLKQGGLRVHKIDIEEALSWKNDQFYFNGNNTAEVLQQIARWYNITITYKANSNKEQYSGKIPRNLSLDKLIKLLNFADLNTKAVLDKDNKINLIIT</sequence>
<dbReference type="Gene3D" id="2.60.120.1440">
    <property type="match status" value="1"/>
</dbReference>
<dbReference type="OrthoDB" id="698378at2"/>
<dbReference type="PIRSF" id="PIRSF018266">
    <property type="entry name" value="FecR"/>
    <property type="match status" value="1"/>
</dbReference>
<accession>A0A420VY55</accession>
<proteinExistence type="predicted"/>
<dbReference type="PANTHER" id="PTHR30273:SF2">
    <property type="entry name" value="PROTEIN FECR"/>
    <property type="match status" value="1"/>
</dbReference>
<dbReference type="AlphaFoldDB" id="A0A420VY55"/>
<dbReference type="PANTHER" id="PTHR30273">
    <property type="entry name" value="PERIPLASMIC SIGNAL SENSOR AND SIGMA FACTOR ACTIVATOR FECR-RELATED"/>
    <property type="match status" value="1"/>
</dbReference>
<dbReference type="GO" id="GO:0016989">
    <property type="term" value="F:sigma factor antagonist activity"/>
    <property type="evidence" value="ECO:0007669"/>
    <property type="project" value="TreeGrafter"/>
</dbReference>
<dbReference type="Pfam" id="PF16344">
    <property type="entry name" value="FecR_C"/>
    <property type="match status" value="1"/>
</dbReference>
<comment type="caution">
    <text evidence="4">The sequence shown here is derived from an EMBL/GenBank/DDBJ whole genome shotgun (WGS) entry which is preliminary data.</text>
</comment>
<name>A0A420VY55_9SPHI</name>
<evidence type="ECO:0000259" key="2">
    <source>
        <dbReference type="Pfam" id="PF04773"/>
    </source>
</evidence>
<dbReference type="Pfam" id="PF04773">
    <property type="entry name" value="FecR"/>
    <property type="match status" value="1"/>
</dbReference>
<dbReference type="Gene3D" id="3.55.50.30">
    <property type="match status" value="1"/>
</dbReference>
<dbReference type="Proteomes" id="UP000282423">
    <property type="component" value="Unassembled WGS sequence"/>
</dbReference>
<feature type="domain" description="FecR protein" evidence="2">
    <location>
        <begin position="167"/>
        <end position="261"/>
    </location>
</feature>
<evidence type="ECO:0000313" key="5">
    <source>
        <dbReference type="Proteomes" id="UP000282423"/>
    </source>
</evidence>
<dbReference type="EMBL" id="RBWS01000008">
    <property type="protein sequence ID" value="RKO71320.1"/>
    <property type="molecule type" value="Genomic_DNA"/>
</dbReference>
<keyword evidence="1" id="KW-1133">Transmembrane helix</keyword>
<feature type="domain" description="Protein FecR C-terminal" evidence="3">
    <location>
        <begin position="306"/>
        <end position="359"/>
    </location>
</feature>
<keyword evidence="1" id="KW-0472">Membrane</keyword>
<organism evidence="4 5">
    <name type="scientific">Sphingobacterium puteale</name>
    <dbReference type="NCBI Taxonomy" id="2420510"/>
    <lineage>
        <taxon>Bacteria</taxon>
        <taxon>Pseudomonadati</taxon>
        <taxon>Bacteroidota</taxon>
        <taxon>Sphingobacteriia</taxon>
        <taxon>Sphingobacteriales</taxon>
        <taxon>Sphingobacteriaceae</taxon>
        <taxon>Sphingobacterium</taxon>
    </lineage>
</organism>
<gene>
    <name evidence="4" type="ORF">D7322_11160</name>
</gene>
<protein>
    <submittedName>
        <fullName evidence="4">DUF4974 domain-containing protein</fullName>
    </submittedName>
</protein>
<keyword evidence="1" id="KW-0812">Transmembrane</keyword>
<evidence type="ECO:0000313" key="4">
    <source>
        <dbReference type="EMBL" id="RKO71320.1"/>
    </source>
</evidence>
<dbReference type="InterPro" id="IPR006860">
    <property type="entry name" value="FecR"/>
</dbReference>
<dbReference type="RefSeq" id="WP_121124229.1">
    <property type="nucleotide sequence ID" value="NZ_RBWS01000008.1"/>
</dbReference>
<dbReference type="FunFam" id="2.60.120.1440:FF:000001">
    <property type="entry name" value="Putative anti-sigma factor"/>
    <property type="match status" value="1"/>
</dbReference>
<evidence type="ECO:0000259" key="3">
    <source>
        <dbReference type="Pfam" id="PF16344"/>
    </source>
</evidence>
<evidence type="ECO:0000256" key="1">
    <source>
        <dbReference type="SAM" id="Phobius"/>
    </source>
</evidence>
<reference evidence="4 5" key="1">
    <citation type="submission" date="2018-10" db="EMBL/GenBank/DDBJ databases">
        <title>Sphingobacterium sp. M05W1-28.</title>
        <authorList>
            <person name="Cai H."/>
        </authorList>
    </citation>
    <scope>NUCLEOTIDE SEQUENCE [LARGE SCALE GENOMIC DNA]</scope>
    <source>
        <strain evidence="4 5">M05W1-28</strain>
    </source>
</reference>
<keyword evidence="5" id="KW-1185">Reference proteome</keyword>
<feature type="transmembrane region" description="Helical" evidence="1">
    <location>
        <begin position="71"/>
        <end position="92"/>
    </location>
</feature>
<dbReference type="InterPro" id="IPR012373">
    <property type="entry name" value="Ferrdict_sens_TM"/>
</dbReference>
<dbReference type="InterPro" id="IPR032508">
    <property type="entry name" value="FecR_C"/>
</dbReference>